<dbReference type="SUPFAM" id="SSF48452">
    <property type="entry name" value="TPR-like"/>
    <property type="match status" value="1"/>
</dbReference>
<feature type="domain" description="SusD-like N-terminal" evidence="8">
    <location>
        <begin position="68"/>
        <end position="217"/>
    </location>
</feature>
<dbReference type="AlphaFoldDB" id="A0A5S5DV00"/>
<dbReference type="Proteomes" id="UP000325105">
    <property type="component" value="Unassembled WGS sequence"/>
</dbReference>
<gene>
    <name evidence="9" type="ORF">BC792_10193</name>
</gene>
<dbReference type="InterPro" id="IPR033985">
    <property type="entry name" value="SusD-like_N"/>
</dbReference>
<dbReference type="Pfam" id="PF14322">
    <property type="entry name" value="SusD-like_3"/>
    <property type="match status" value="1"/>
</dbReference>
<evidence type="ECO:0000313" key="10">
    <source>
        <dbReference type="Proteomes" id="UP000325105"/>
    </source>
</evidence>
<keyword evidence="4" id="KW-0472">Membrane</keyword>
<evidence type="ECO:0000256" key="4">
    <source>
        <dbReference type="ARBA" id="ARBA00023136"/>
    </source>
</evidence>
<dbReference type="GO" id="GO:0009279">
    <property type="term" value="C:cell outer membrane"/>
    <property type="evidence" value="ECO:0007669"/>
    <property type="project" value="UniProtKB-SubCell"/>
</dbReference>
<evidence type="ECO:0000259" key="7">
    <source>
        <dbReference type="Pfam" id="PF07980"/>
    </source>
</evidence>
<proteinExistence type="inferred from homology"/>
<comment type="caution">
    <text evidence="9">The sequence shown here is derived from an EMBL/GenBank/DDBJ whole genome shotgun (WGS) entry which is preliminary data.</text>
</comment>
<keyword evidence="3 6" id="KW-0732">Signal</keyword>
<dbReference type="InterPro" id="IPR012944">
    <property type="entry name" value="SusD_RagB_dom"/>
</dbReference>
<keyword evidence="5" id="KW-0998">Cell outer membrane</keyword>
<evidence type="ECO:0000259" key="8">
    <source>
        <dbReference type="Pfam" id="PF14322"/>
    </source>
</evidence>
<name>A0A5S5DV00_9SPHI</name>
<evidence type="ECO:0000313" key="9">
    <source>
        <dbReference type="EMBL" id="TYP98439.1"/>
    </source>
</evidence>
<organism evidence="9 10">
    <name type="scientific">Sphingobacterium allocomposti</name>
    <dbReference type="NCBI Taxonomy" id="415956"/>
    <lineage>
        <taxon>Bacteria</taxon>
        <taxon>Pseudomonadati</taxon>
        <taxon>Bacteroidota</taxon>
        <taxon>Sphingobacteriia</taxon>
        <taxon>Sphingobacteriales</taxon>
        <taxon>Sphingobacteriaceae</taxon>
        <taxon>Sphingobacterium</taxon>
    </lineage>
</organism>
<feature type="chain" id="PRO_5024405265" evidence="6">
    <location>
        <begin position="22"/>
        <end position="618"/>
    </location>
</feature>
<keyword evidence="10" id="KW-1185">Reference proteome</keyword>
<evidence type="ECO:0000256" key="6">
    <source>
        <dbReference type="SAM" id="SignalP"/>
    </source>
</evidence>
<feature type="signal peptide" evidence="6">
    <location>
        <begin position="1"/>
        <end position="21"/>
    </location>
</feature>
<dbReference type="Pfam" id="PF07980">
    <property type="entry name" value="SusD_RagB"/>
    <property type="match status" value="1"/>
</dbReference>
<sequence>MKKLYICLAMFAAITFGSCNHDEWFDRDSKSLITDEQLWNDPKLVTSLLANYYNRLPSLHGVFNTGGMTELDDAMWSGHRDQNWRNDFQFGDDYGRYWDYGLIRDINLSLENMETLSVSLTDADKRLFIAEFRFIRAFVYFEMVKRMGGVPLVTTQMVYDFSGDPTPLQVPRAKEHEVYDFVYSEMEAIKEDLAANNASKTRANSYAALALESRAMLYAASLAKYNNLMGEPIATPGGEVGIPASMADEYYRKSLAASKAILTGSYQLFNENPDKGANFYDMLNKKTGNEVIFAKDYAVGLKVHRFAYDNIVKSLTEDNESSSTISPSLSLIESFDYLDGTKGTLKDRDALGNYVPYSRIEEIFENKDARLYGTVIYPGSTFRNRPVSIQAGVATWQNGNYRFHTAPELGQQLENQLGEDYAGGLWTGFDGPKDDAQDVSNTGFYIRKFVSDAPAASTRGTSAANWWPWFRLGEVYLNAAEAAFELGRTDEARGYVNILRERAGFPPNSISLLSMEMIRNERRVELAFEDHRFFDLKRWRLAHIVWNGAEDDPNAVVRGLYGYRIVRPGHADHGKFIFERVRPSRFRRARFFRLANYYASIEQRVLDHNPKIVRNPFH</sequence>
<reference evidence="9 10" key="1">
    <citation type="submission" date="2019-07" db="EMBL/GenBank/DDBJ databases">
        <title>Genomic Encyclopedia of Archaeal and Bacterial Type Strains, Phase II (KMG-II): from individual species to whole genera.</title>
        <authorList>
            <person name="Goeker M."/>
        </authorList>
    </citation>
    <scope>NUCLEOTIDE SEQUENCE [LARGE SCALE GENOMIC DNA]</scope>
    <source>
        <strain evidence="9 10">DSM 18850</strain>
    </source>
</reference>
<dbReference type="PROSITE" id="PS51257">
    <property type="entry name" value="PROKAR_LIPOPROTEIN"/>
    <property type="match status" value="1"/>
</dbReference>
<dbReference type="OrthoDB" id="5694214at2"/>
<evidence type="ECO:0000256" key="1">
    <source>
        <dbReference type="ARBA" id="ARBA00004442"/>
    </source>
</evidence>
<dbReference type="Gene3D" id="1.25.40.390">
    <property type="match status" value="1"/>
</dbReference>
<evidence type="ECO:0000256" key="3">
    <source>
        <dbReference type="ARBA" id="ARBA00022729"/>
    </source>
</evidence>
<comment type="subcellular location">
    <subcellularLocation>
        <location evidence="1">Cell outer membrane</location>
    </subcellularLocation>
</comment>
<feature type="domain" description="RagB/SusD" evidence="7">
    <location>
        <begin position="289"/>
        <end position="617"/>
    </location>
</feature>
<comment type="similarity">
    <text evidence="2">Belongs to the SusD family.</text>
</comment>
<evidence type="ECO:0000256" key="5">
    <source>
        <dbReference type="ARBA" id="ARBA00023237"/>
    </source>
</evidence>
<dbReference type="EMBL" id="VNHX01000001">
    <property type="protein sequence ID" value="TYP98439.1"/>
    <property type="molecule type" value="Genomic_DNA"/>
</dbReference>
<dbReference type="InterPro" id="IPR011990">
    <property type="entry name" value="TPR-like_helical_dom_sf"/>
</dbReference>
<accession>A0A5S5DV00</accession>
<evidence type="ECO:0000256" key="2">
    <source>
        <dbReference type="ARBA" id="ARBA00006275"/>
    </source>
</evidence>
<dbReference type="RefSeq" id="WP_148907016.1">
    <property type="nucleotide sequence ID" value="NZ_VNHX01000001.1"/>
</dbReference>
<protein>
    <submittedName>
        <fullName evidence="9">Putative outer membrane starch-binding protein</fullName>
    </submittedName>
</protein>